<comment type="subunit">
    <text evidence="1">Homodimer.</text>
</comment>
<organism evidence="3 4">
    <name type="scientific">Tepidiforma flava</name>
    <dbReference type="NCBI Taxonomy" id="3004094"/>
    <lineage>
        <taxon>Bacteria</taxon>
        <taxon>Bacillati</taxon>
        <taxon>Chloroflexota</taxon>
        <taxon>Tepidiformia</taxon>
        <taxon>Tepidiformales</taxon>
        <taxon>Tepidiformaceae</taxon>
        <taxon>Tepidiforma</taxon>
    </lineage>
</organism>
<sequence>MTRDLFNAELRQLQDDVLTLGSMAEKAILDALESMRDGDVEWSRRIIEDDQRINKKRFEIEDRAIFVIASQQPMATDLRALASILYIITDLERIADHAEGIARINTMMEPEPLPRRLGYIPAMADRAVAMLRDSLKAYIEMDVDAAVQICNADDEVDRLQDSVYEDCIQQMVANPATIQRNTYLLWTAHNIERIADRCTNICERVVYTVTGHMDELNVSRY</sequence>
<keyword evidence="1" id="KW-0592">Phosphate transport</keyword>
<dbReference type="InterPro" id="IPR038078">
    <property type="entry name" value="PhoU-like_sf"/>
</dbReference>
<dbReference type="InterPro" id="IPR026022">
    <property type="entry name" value="PhoU_dom"/>
</dbReference>
<gene>
    <name evidence="3" type="primary">phoU</name>
    <name evidence="3" type="ORF">O0235_04210</name>
</gene>
<keyword evidence="4" id="KW-1185">Reference proteome</keyword>
<evidence type="ECO:0000256" key="1">
    <source>
        <dbReference type="PIRNR" id="PIRNR003107"/>
    </source>
</evidence>
<dbReference type="Gene3D" id="1.20.58.220">
    <property type="entry name" value="Phosphate transport system protein phou homolog 2, domain 2"/>
    <property type="match status" value="1"/>
</dbReference>
<comment type="subcellular location">
    <subcellularLocation>
        <location evidence="1">Cytoplasm</location>
    </subcellularLocation>
</comment>
<feature type="domain" description="PhoU" evidence="2">
    <location>
        <begin position="122"/>
        <end position="205"/>
    </location>
</feature>
<dbReference type="InterPro" id="IPR028366">
    <property type="entry name" value="PhoU"/>
</dbReference>
<proteinExistence type="inferred from homology"/>
<accession>A0ABY7M8B0</accession>
<feature type="domain" description="PhoU" evidence="2">
    <location>
        <begin position="19"/>
        <end position="103"/>
    </location>
</feature>
<dbReference type="Pfam" id="PF01895">
    <property type="entry name" value="PhoU"/>
    <property type="match status" value="2"/>
</dbReference>
<dbReference type="PANTHER" id="PTHR42930:SF3">
    <property type="entry name" value="PHOSPHATE-SPECIFIC TRANSPORT SYSTEM ACCESSORY PROTEIN PHOU"/>
    <property type="match status" value="1"/>
</dbReference>
<keyword evidence="1" id="KW-0813">Transport</keyword>
<protein>
    <recommendedName>
        <fullName evidence="1">Phosphate-specific transport system accessory protein PhoU</fullName>
    </recommendedName>
</protein>
<comment type="function">
    <text evidence="1">Plays a role in the regulation of phosphate uptake.</text>
</comment>
<evidence type="ECO:0000313" key="4">
    <source>
        <dbReference type="Proteomes" id="UP001212803"/>
    </source>
</evidence>
<reference evidence="3 4" key="1">
    <citation type="journal article" date="2023" name="ISME J.">
        <title>Thermophilic Dehalococcoidia with unusual traits shed light on an unexpected past.</title>
        <authorList>
            <person name="Palmer M."/>
            <person name="Covington J.K."/>
            <person name="Zhou E.M."/>
            <person name="Thomas S.C."/>
            <person name="Habib N."/>
            <person name="Seymour C.O."/>
            <person name="Lai D."/>
            <person name="Johnston J."/>
            <person name="Hashimi A."/>
            <person name="Jiao J.Y."/>
            <person name="Muok A.R."/>
            <person name="Liu L."/>
            <person name="Xian W.D."/>
            <person name="Zhi X.Y."/>
            <person name="Li M.M."/>
            <person name="Silva L.P."/>
            <person name="Bowen B.P."/>
            <person name="Louie K."/>
            <person name="Briegel A."/>
            <person name="Pett-Ridge J."/>
            <person name="Weber P.K."/>
            <person name="Tocheva E.I."/>
            <person name="Woyke T."/>
            <person name="Northen T.R."/>
            <person name="Mayali X."/>
            <person name="Li W.J."/>
            <person name="Hedlund B.P."/>
        </authorList>
    </citation>
    <scope>NUCLEOTIDE SEQUENCE [LARGE SCALE GENOMIC DNA]</scope>
    <source>
        <strain evidence="3 4">YIM 72310</strain>
    </source>
</reference>
<dbReference type="PIRSF" id="PIRSF003107">
    <property type="entry name" value="PhoU"/>
    <property type="match status" value="1"/>
</dbReference>
<evidence type="ECO:0000259" key="2">
    <source>
        <dbReference type="Pfam" id="PF01895"/>
    </source>
</evidence>
<keyword evidence="1" id="KW-0963">Cytoplasm</keyword>
<name>A0ABY7M8B0_9CHLR</name>
<comment type="similarity">
    <text evidence="1">Belongs to the PhoU family.</text>
</comment>
<dbReference type="EMBL" id="CP115149">
    <property type="protein sequence ID" value="WBL36770.1"/>
    <property type="molecule type" value="Genomic_DNA"/>
</dbReference>
<dbReference type="NCBIfam" id="TIGR02135">
    <property type="entry name" value="phoU_full"/>
    <property type="match status" value="1"/>
</dbReference>
<dbReference type="PANTHER" id="PTHR42930">
    <property type="entry name" value="PHOSPHATE-SPECIFIC TRANSPORT SYSTEM ACCESSORY PROTEIN PHOU"/>
    <property type="match status" value="1"/>
</dbReference>
<dbReference type="SUPFAM" id="SSF109755">
    <property type="entry name" value="PhoU-like"/>
    <property type="match status" value="1"/>
</dbReference>
<dbReference type="Proteomes" id="UP001212803">
    <property type="component" value="Chromosome"/>
</dbReference>
<dbReference type="RefSeq" id="WP_270057287.1">
    <property type="nucleotide sequence ID" value="NZ_CP115149.1"/>
</dbReference>
<evidence type="ECO:0000313" key="3">
    <source>
        <dbReference type="EMBL" id="WBL36770.1"/>
    </source>
</evidence>